<dbReference type="PANTHER" id="PTHR48435:SF1">
    <property type="entry name" value="POLYPROTEIN"/>
    <property type="match status" value="1"/>
</dbReference>
<dbReference type="AlphaFoldDB" id="A0AA88E231"/>
<feature type="region of interest" description="Disordered" evidence="1">
    <location>
        <begin position="310"/>
        <end position="337"/>
    </location>
</feature>
<evidence type="ECO:0000256" key="1">
    <source>
        <dbReference type="SAM" id="MobiDB-lite"/>
    </source>
</evidence>
<reference evidence="3" key="1">
    <citation type="submission" date="2023-07" db="EMBL/GenBank/DDBJ databases">
        <title>draft genome sequence of fig (Ficus carica).</title>
        <authorList>
            <person name="Takahashi T."/>
            <person name="Nishimura K."/>
        </authorList>
    </citation>
    <scope>NUCLEOTIDE SEQUENCE</scope>
</reference>
<sequence length="451" mass="52210">MMTSITPEQVKILSFKSDGTPQYVHKSQTGHYYWDVCFCPECIKDSQQDESQVRPKKVSSGRRLKQQLQDGHKNIGLPHLRDLHQHLLQFCPVTNRPRSTCRSKDNNFRPPAIHDGMETRQPKVYNSKVVEPDGTIKKVSPTEAVLNWQSENLIAQNKKTHLELLRLSNTNSFSNRLLVEKEAKMKSLKPQLFALQVQAQTGFPMPNTIPWRFATIPKKEQPLPVVPQKEDHVLRLKKFLDQDDLLRKQKGKQKVQETKPQPYRLPTSSKMMVQKDSFRNPLTKIIQCHCTAQLPQVQLQQLDISFDEESIPEEKDWSSDVSETEEPTPPQTQMMAREEGPTITEVIEPIEVQDETMNQPDQPQEAISTSVASDGKVHIFILDDIPPSKWRDRFQELKAWLILKVQKPNAQSCQILLQFVSRFVGILQDWWMSLGEYRQLMFLQTDQSKKL</sequence>
<accession>A0AA88E231</accession>
<dbReference type="EMBL" id="BTGU01000349">
    <property type="protein sequence ID" value="GMN66647.1"/>
    <property type="molecule type" value="Genomic_DNA"/>
</dbReference>
<evidence type="ECO:0000313" key="2">
    <source>
        <dbReference type="EMBL" id="GMN66642.1"/>
    </source>
</evidence>
<gene>
    <name evidence="2" type="ORF">TIFTF001_035708</name>
    <name evidence="3" type="ORF">TIFTF001_035709</name>
</gene>
<organism evidence="3 4">
    <name type="scientific">Ficus carica</name>
    <name type="common">Common fig</name>
    <dbReference type="NCBI Taxonomy" id="3494"/>
    <lineage>
        <taxon>Eukaryota</taxon>
        <taxon>Viridiplantae</taxon>
        <taxon>Streptophyta</taxon>
        <taxon>Embryophyta</taxon>
        <taxon>Tracheophyta</taxon>
        <taxon>Spermatophyta</taxon>
        <taxon>Magnoliopsida</taxon>
        <taxon>eudicotyledons</taxon>
        <taxon>Gunneridae</taxon>
        <taxon>Pentapetalae</taxon>
        <taxon>rosids</taxon>
        <taxon>fabids</taxon>
        <taxon>Rosales</taxon>
        <taxon>Moraceae</taxon>
        <taxon>Ficeae</taxon>
        <taxon>Ficus</taxon>
    </lineage>
</organism>
<evidence type="ECO:0000313" key="4">
    <source>
        <dbReference type="Proteomes" id="UP001187192"/>
    </source>
</evidence>
<name>A0AA88E231_FICCA</name>
<dbReference type="InterPro" id="IPR053098">
    <property type="entry name" value="Petuviruses_polyprotein"/>
</dbReference>
<proteinExistence type="predicted"/>
<protein>
    <submittedName>
        <fullName evidence="3">Uncharacterized protein</fullName>
    </submittedName>
</protein>
<dbReference type="Proteomes" id="UP001187192">
    <property type="component" value="Unassembled WGS sequence"/>
</dbReference>
<evidence type="ECO:0000313" key="3">
    <source>
        <dbReference type="EMBL" id="GMN66647.1"/>
    </source>
</evidence>
<dbReference type="EMBL" id="BTGU01000349">
    <property type="protein sequence ID" value="GMN66642.1"/>
    <property type="molecule type" value="Genomic_DNA"/>
</dbReference>
<keyword evidence="4" id="KW-1185">Reference proteome</keyword>
<dbReference type="PANTHER" id="PTHR48435">
    <property type="entry name" value="POLYPROTEIN"/>
    <property type="match status" value="1"/>
</dbReference>
<comment type="caution">
    <text evidence="3">The sequence shown here is derived from an EMBL/GenBank/DDBJ whole genome shotgun (WGS) entry which is preliminary data.</text>
</comment>